<dbReference type="SUPFAM" id="SSF48452">
    <property type="entry name" value="TPR-like"/>
    <property type="match status" value="1"/>
</dbReference>
<dbReference type="Proteomes" id="UP000318571">
    <property type="component" value="Chromosome 1"/>
</dbReference>
<dbReference type="STRING" id="6832.A0A553NT34"/>
<dbReference type="GO" id="GO:0005769">
    <property type="term" value="C:early endosome"/>
    <property type="evidence" value="ECO:0007669"/>
    <property type="project" value="TreeGrafter"/>
</dbReference>
<evidence type="ECO:0008006" key="3">
    <source>
        <dbReference type="Google" id="ProtNLM"/>
    </source>
</evidence>
<dbReference type="Pfam" id="PF14938">
    <property type="entry name" value="SNAP"/>
    <property type="match status" value="1"/>
</dbReference>
<reference evidence="1 2" key="1">
    <citation type="journal article" date="2018" name="Nat. Ecol. Evol.">
        <title>Genomic signatures of mitonuclear coevolution across populations of Tigriopus californicus.</title>
        <authorList>
            <person name="Barreto F.S."/>
            <person name="Watson E.T."/>
            <person name="Lima T.G."/>
            <person name="Willett C.S."/>
            <person name="Edmands S."/>
            <person name="Li W."/>
            <person name="Burton R.S."/>
        </authorList>
    </citation>
    <scope>NUCLEOTIDE SEQUENCE [LARGE SCALE GENOMIC DNA]</scope>
    <source>
        <strain evidence="1 2">San Diego</strain>
    </source>
</reference>
<dbReference type="EMBL" id="VCGU01000010">
    <property type="protein sequence ID" value="TRY68596.1"/>
    <property type="molecule type" value="Genomic_DNA"/>
</dbReference>
<name>A0A553NT34_TIGCA</name>
<dbReference type="InterPro" id="IPR039494">
    <property type="entry name" value="F8A"/>
</dbReference>
<sequence length="325" mass="36426">MDSSSSSAVPGHDHANNFLSEYKAISSKLKKRFLRRPNVAEANEQFLRLAKRLRSEDEPQYEALCHLAVARCEQSVGNHSAEAEALMAASRAFLVAEMKIQDLHCASFEEHLVSAIHCYIHAIRLLEEEDQPSRAAGLCTELGNALIKLEKFGEAQTFYQRAADLRSSTILEYIHAKTKVSECLIEVGDYYGSLVILTEIASMAEQYGGKPVVSVYADIMARCEVLRVFLLLLMEPTAQSIGPNLTLILEKYAWEHDDPVSAEETTKFLSEELFILLQSFVMAIQTNDVRALLDLEDALLDHLSPRAKSLLRKLVKMKQDKSPPQ</sequence>
<dbReference type="OrthoDB" id="10249246at2759"/>
<protein>
    <recommendedName>
        <fullName evidence="3">Factor VIII intron 22 protein</fullName>
    </recommendedName>
</protein>
<comment type="caution">
    <text evidence="1">The sequence shown here is derived from an EMBL/GenBank/DDBJ whole genome shotgun (WGS) entry which is preliminary data.</text>
</comment>
<evidence type="ECO:0000313" key="2">
    <source>
        <dbReference type="Proteomes" id="UP000318571"/>
    </source>
</evidence>
<dbReference type="PANTHER" id="PTHR16797">
    <property type="entry name" value="FACTOR VIII-ASSOCIATED GENE 1"/>
    <property type="match status" value="1"/>
</dbReference>
<dbReference type="AlphaFoldDB" id="A0A553NT34"/>
<gene>
    <name evidence="1" type="ORF">TCAL_06931</name>
</gene>
<dbReference type="Gene3D" id="1.25.40.10">
    <property type="entry name" value="Tetratricopeptide repeat domain"/>
    <property type="match status" value="1"/>
</dbReference>
<keyword evidence="2" id="KW-1185">Reference proteome</keyword>
<dbReference type="OMA" id="ELWQYAG"/>
<dbReference type="GO" id="GO:0099518">
    <property type="term" value="P:vesicle cytoskeletal trafficking"/>
    <property type="evidence" value="ECO:0007669"/>
    <property type="project" value="TreeGrafter"/>
</dbReference>
<evidence type="ECO:0000313" key="1">
    <source>
        <dbReference type="EMBL" id="TRY68596.1"/>
    </source>
</evidence>
<dbReference type="InterPro" id="IPR011990">
    <property type="entry name" value="TPR-like_helical_dom_sf"/>
</dbReference>
<accession>A0A553NT34</accession>
<proteinExistence type="predicted"/>
<organism evidence="1 2">
    <name type="scientific">Tigriopus californicus</name>
    <name type="common">Marine copepod</name>
    <dbReference type="NCBI Taxonomy" id="6832"/>
    <lineage>
        <taxon>Eukaryota</taxon>
        <taxon>Metazoa</taxon>
        <taxon>Ecdysozoa</taxon>
        <taxon>Arthropoda</taxon>
        <taxon>Crustacea</taxon>
        <taxon>Multicrustacea</taxon>
        <taxon>Hexanauplia</taxon>
        <taxon>Copepoda</taxon>
        <taxon>Harpacticoida</taxon>
        <taxon>Harpacticidae</taxon>
        <taxon>Tigriopus</taxon>
    </lineage>
</organism>
<dbReference type="PANTHER" id="PTHR16797:SF4">
    <property type="entry name" value="40-KDA HUNTINGTIN-ASSOCIATED PROTEIN"/>
    <property type="match status" value="1"/>
</dbReference>